<dbReference type="Gene3D" id="3.30.450.20">
    <property type="entry name" value="PAS domain"/>
    <property type="match status" value="2"/>
</dbReference>
<dbReference type="SMART" id="SM00091">
    <property type="entry name" value="PAS"/>
    <property type="match status" value="3"/>
</dbReference>
<sequence length="451" mass="50977">MSCPFKHLNNPTTPKQTTTKNAATFNKLVTFMQGSPDAAFLLDKEGKIVYRNKAARLLFLTNVDDMSFCSLFSFCEESSGCWDELAKDLSTSKPSHHTVTVQVDDDTSLKFRANFVKLPSGMIGHLDDIAADPFACVYVIPAPPEVSKHGKTHESELVNELTKGTNDQHHQHMRDVVEASLDPMFSIFESGIIWMANDAAIQLFGYPNCELSGRNISEICHRAREEQKKLHDANDTSHKHLRATAVNRFGMDVPVDLSIRLMTSFDCTEEKVYFIHMKDCSLFEEHQAEIRHKDELCKAMINASFDPMFGIDQRGLILVVNQAAIAMFGWTEDEFLGQNISLICNEQDAKNHDIHLARYVKTGVKRVIGRKRPLIARRKDGSNFPIELGVSEVTLANGERMFCGFVRDTTEQKLQREMMRRQEAVIGEQFFGNSMSADTMKKYPARYTTAS</sequence>
<dbReference type="FunFam" id="3.30.450.20:FF:000060">
    <property type="entry name" value="Sensor protein FixL"/>
    <property type="match status" value="1"/>
</dbReference>
<dbReference type="Pfam" id="PF00989">
    <property type="entry name" value="PAS"/>
    <property type="match status" value="2"/>
</dbReference>
<evidence type="ECO:0000313" key="8">
    <source>
        <dbReference type="Proteomes" id="UP001530400"/>
    </source>
</evidence>
<evidence type="ECO:0000256" key="1">
    <source>
        <dbReference type="ARBA" id="ARBA00022679"/>
    </source>
</evidence>
<evidence type="ECO:0000259" key="5">
    <source>
        <dbReference type="PROSITE" id="PS50112"/>
    </source>
</evidence>
<dbReference type="InterPro" id="IPR035965">
    <property type="entry name" value="PAS-like_dom_sf"/>
</dbReference>
<dbReference type="PANTHER" id="PTHR44757:SF2">
    <property type="entry name" value="BIOFILM ARCHITECTURE MAINTENANCE PROTEIN MBAA"/>
    <property type="match status" value="1"/>
</dbReference>
<keyword evidence="2" id="KW-0547">Nucleotide-binding</keyword>
<dbReference type="Proteomes" id="UP001530400">
    <property type="component" value="Unassembled WGS sequence"/>
</dbReference>
<keyword evidence="4" id="KW-0067">ATP-binding</keyword>
<feature type="domain" description="PAS" evidence="5">
    <location>
        <begin position="169"/>
        <end position="221"/>
    </location>
</feature>
<feature type="domain" description="PAC" evidence="6">
    <location>
        <begin position="370"/>
        <end position="421"/>
    </location>
</feature>
<dbReference type="NCBIfam" id="TIGR00229">
    <property type="entry name" value="sensory_box"/>
    <property type="match status" value="2"/>
</dbReference>
<name>A0ABD3Q5Y7_9STRA</name>
<dbReference type="EMBL" id="JALLPJ020000322">
    <property type="protein sequence ID" value="KAL3795386.1"/>
    <property type="molecule type" value="Genomic_DNA"/>
</dbReference>
<dbReference type="Pfam" id="PF13188">
    <property type="entry name" value="PAS_8"/>
    <property type="match status" value="1"/>
</dbReference>
<dbReference type="PROSITE" id="PS50112">
    <property type="entry name" value="PAS"/>
    <property type="match status" value="2"/>
</dbReference>
<keyword evidence="8" id="KW-1185">Reference proteome</keyword>
<dbReference type="GO" id="GO:0016301">
    <property type="term" value="F:kinase activity"/>
    <property type="evidence" value="ECO:0007669"/>
    <property type="project" value="UniProtKB-KW"/>
</dbReference>
<comment type="caution">
    <text evidence="7">The sequence shown here is derived from an EMBL/GenBank/DDBJ whole genome shotgun (WGS) entry which is preliminary data.</text>
</comment>
<evidence type="ECO:0000259" key="6">
    <source>
        <dbReference type="PROSITE" id="PS50113"/>
    </source>
</evidence>
<dbReference type="InterPro" id="IPR000700">
    <property type="entry name" value="PAS-assoc_C"/>
</dbReference>
<evidence type="ECO:0000313" key="7">
    <source>
        <dbReference type="EMBL" id="KAL3795386.1"/>
    </source>
</evidence>
<evidence type="ECO:0000256" key="3">
    <source>
        <dbReference type="ARBA" id="ARBA00022777"/>
    </source>
</evidence>
<dbReference type="InterPro" id="IPR013767">
    <property type="entry name" value="PAS_fold"/>
</dbReference>
<protein>
    <recommendedName>
        <fullName evidence="9">LOV domain-containing protein</fullName>
    </recommendedName>
</protein>
<dbReference type="InterPro" id="IPR052155">
    <property type="entry name" value="Biofilm_reg_signaling"/>
</dbReference>
<organism evidence="7 8">
    <name type="scientific">Cyclotella atomus</name>
    <dbReference type="NCBI Taxonomy" id="382360"/>
    <lineage>
        <taxon>Eukaryota</taxon>
        <taxon>Sar</taxon>
        <taxon>Stramenopiles</taxon>
        <taxon>Ochrophyta</taxon>
        <taxon>Bacillariophyta</taxon>
        <taxon>Coscinodiscophyceae</taxon>
        <taxon>Thalassiosirophycidae</taxon>
        <taxon>Stephanodiscales</taxon>
        <taxon>Stephanodiscaceae</taxon>
        <taxon>Cyclotella</taxon>
    </lineage>
</organism>
<dbReference type="AlphaFoldDB" id="A0ABD3Q5Y7"/>
<evidence type="ECO:0000256" key="2">
    <source>
        <dbReference type="ARBA" id="ARBA00022741"/>
    </source>
</evidence>
<keyword evidence="1" id="KW-0808">Transferase</keyword>
<evidence type="ECO:0000256" key="4">
    <source>
        <dbReference type="ARBA" id="ARBA00022840"/>
    </source>
</evidence>
<dbReference type="CDD" id="cd00130">
    <property type="entry name" value="PAS"/>
    <property type="match status" value="2"/>
</dbReference>
<evidence type="ECO:0008006" key="9">
    <source>
        <dbReference type="Google" id="ProtNLM"/>
    </source>
</evidence>
<dbReference type="InterPro" id="IPR000014">
    <property type="entry name" value="PAS"/>
</dbReference>
<proteinExistence type="predicted"/>
<accession>A0ABD3Q5Y7</accession>
<gene>
    <name evidence="7" type="ORF">ACHAWO_002633</name>
</gene>
<keyword evidence="3" id="KW-0418">Kinase</keyword>
<dbReference type="GO" id="GO:0005524">
    <property type="term" value="F:ATP binding"/>
    <property type="evidence" value="ECO:0007669"/>
    <property type="project" value="UniProtKB-KW"/>
</dbReference>
<dbReference type="PANTHER" id="PTHR44757">
    <property type="entry name" value="DIGUANYLATE CYCLASE DGCP"/>
    <property type="match status" value="1"/>
</dbReference>
<dbReference type="PROSITE" id="PS50113">
    <property type="entry name" value="PAC"/>
    <property type="match status" value="1"/>
</dbReference>
<feature type="domain" description="PAS" evidence="5">
    <location>
        <begin position="293"/>
        <end position="363"/>
    </location>
</feature>
<dbReference type="SUPFAM" id="SSF55785">
    <property type="entry name" value="PYP-like sensor domain (PAS domain)"/>
    <property type="match status" value="3"/>
</dbReference>
<reference evidence="7 8" key="1">
    <citation type="submission" date="2024-10" db="EMBL/GenBank/DDBJ databases">
        <title>Updated reference genomes for cyclostephanoid diatoms.</title>
        <authorList>
            <person name="Roberts W.R."/>
            <person name="Alverson A.J."/>
        </authorList>
    </citation>
    <scope>NUCLEOTIDE SEQUENCE [LARGE SCALE GENOMIC DNA]</scope>
    <source>
        <strain evidence="7 8">AJA010-31</strain>
    </source>
</reference>